<gene>
    <name evidence="2" type="ORF">PhCBS80983_g00864</name>
</gene>
<dbReference type="AlphaFoldDB" id="A0A507EF65"/>
<comment type="caution">
    <text evidence="2">The sequence shown here is derived from an EMBL/GenBank/DDBJ whole genome shotgun (WGS) entry which is preliminary data.</text>
</comment>
<accession>A0A507EF65</accession>
<reference evidence="2 3" key="1">
    <citation type="journal article" date="2019" name="Sci. Rep.">
        <title>Comparative genomics of chytrid fungi reveal insights into the obligate biotrophic and pathogenic lifestyle of Synchytrium endobioticum.</title>
        <authorList>
            <person name="van de Vossenberg B.T.L.H."/>
            <person name="Warris S."/>
            <person name="Nguyen H.D.T."/>
            <person name="van Gent-Pelzer M.P.E."/>
            <person name="Joly D.L."/>
            <person name="van de Geest H.C."/>
            <person name="Bonants P.J.M."/>
            <person name="Smith D.S."/>
            <person name="Levesque C.A."/>
            <person name="van der Lee T.A.J."/>
        </authorList>
    </citation>
    <scope>NUCLEOTIDE SEQUENCE [LARGE SCALE GENOMIC DNA]</scope>
    <source>
        <strain evidence="2 3">CBS 809.83</strain>
    </source>
</reference>
<evidence type="ECO:0000313" key="3">
    <source>
        <dbReference type="Proteomes" id="UP000318582"/>
    </source>
</evidence>
<dbReference type="Proteomes" id="UP000318582">
    <property type="component" value="Unassembled WGS sequence"/>
</dbReference>
<evidence type="ECO:0000313" key="2">
    <source>
        <dbReference type="EMBL" id="TPX61896.1"/>
    </source>
</evidence>
<feature type="region of interest" description="Disordered" evidence="1">
    <location>
        <begin position="32"/>
        <end position="63"/>
    </location>
</feature>
<dbReference type="EMBL" id="QEAQ01000005">
    <property type="protein sequence ID" value="TPX61896.1"/>
    <property type="molecule type" value="Genomic_DNA"/>
</dbReference>
<protein>
    <submittedName>
        <fullName evidence="2">Uncharacterized protein</fullName>
    </submittedName>
</protein>
<organism evidence="2 3">
    <name type="scientific">Powellomyces hirtus</name>
    <dbReference type="NCBI Taxonomy" id="109895"/>
    <lineage>
        <taxon>Eukaryota</taxon>
        <taxon>Fungi</taxon>
        <taxon>Fungi incertae sedis</taxon>
        <taxon>Chytridiomycota</taxon>
        <taxon>Chytridiomycota incertae sedis</taxon>
        <taxon>Chytridiomycetes</taxon>
        <taxon>Spizellomycetales</taxon>
        <taxon>Powellomycetaceae</taxon>
        <taxon>Powellomyces</taxon>
    </lineage>
</organism>
<sequence>MKRFRIYEEYMLTPAALDGGAGAGGCDARDARDAGVTLPSTDRPVPHTAAAPARTTNGLYGQHTEPLVRTTDRRFFHPKVETEITKMYGAVVVKKDDPAAAAKKPAAGKGG</sequence>
<proteinExistence type="predicted"/>
<keyword evidence="3" id="KW-1185">Reference proteome</keyword>
<evidence type="ECO:0000256" key="1">
    <source>
        <dbReference type="SAM" id="MobiDB-lite"/>
    </source>
</evidence>
<name>A0A507EF65_9FUNG</name>